<evidence type="ECO:0000256" key="7">
    <source>
        <dbReference type="ARBA" id="ARBA00022692"/>
    </source>
</evidence>
<evidence type="ECO:0000256" key="17">
    <source>
        <dbReference type="HAMAP-Rule" id="MF_00610"/>
    </source>
</evidence>
<gene>
    <name evidence="17 20" type="primary">petA</name>
</gene>
<keyword evidence="20" id="KW-0934">Plastid</keyword>
<evidence type="ECO:0000313" key="20">
    <source>
        <dbReference type="EMBL" id="QIC19564.1"/>
    </source>
</evidence>
<feature type="binding site" description="axial binding residue" evidence="17 18">
    <location>
        <position position="61"/>
    </location>
    <ligand>
        <name>heme</name>
        <dbReference type="ChEBI" id="CHEBI:30413"/>
    </ligand>
    <ligandPart>
        <name>Fe</name>
        <dbReference type="ChEBI" id="CHEBI:18248"/>
    </ligandPart>
</feature>
<evidence type="ECO:0000256" key="6">
    <source>
        <dbReference type="ARBA" id="ARBA00022617"/>
    </source>
</evidence>
<sequence>MPFNNFIRFSNQLKSSLLIILGIFCISGIYSLPSHAFPIYAQQAYNNPREATGRIVCANCHLAQKPVQIEAPKAVLPNTVFEAVVKIPYDTQFQQVLGGGTKGSLNVGAVVILPKGFKLAPSNMLSEEIKAKTKGVYIQPYSTDKDNILVVGPIPGDKNKEIVFPILSPDPSKDKNSYFLKYPVFVGGNRGRGQIYPTGEKTNNNQVVSSTAGKITDIQALDKGGYTVNILKNNQDSITESVPKGLNLLVKAGDNVSVDQALTQDPNVGGFGQNETEIVLQSPARVKGMIAFLVAVTIAQIFFVLKKKQWEKVQAAEINF</sequence>
<dbReference type="PANTHER" id="PTHR33288">
    <property type="match status" value="1"/>
</dbReference>
<comment type="subcellular location">
    <subcellularLocation>
        <location evidence="16">Plastid thylakoid membrane</location>
        <topology evidence="16">Single-pass membrane protein</topology>
    </subcellularLocation>
    <subcellularLocation>
        <location evidence="17">Plastid</location>
        <location evidence="17">Chloroplast thylakoid membrane</location>
        <topology evidence="17">Single-pass membrane protein</topology>
    </subcellularLocation>
</comment>
<dbReference type="SUPFAM" id="SSF49441">
    <property type="entry name" value="Cytochrome f, large domain"/>
    <property type="match status" value="1"/>
</dbReference>
<evidence type="ECO:0000256" key="9">
    <source>
        <dbReference type="ARBA" id="ARBA00022729"/>
    </source>
</evidence>
<evidence type="ECO:0000256" key="2">
    <source>
        <dbReference type="ARBA" id="ARBA00008923"/>
    </source>
</evidence>
<comment type="function">
    <text evidence="1 17">Component of the cytochrome b6-f complex, which mediates electron transfer between photosystem II (PSII) and photosystem I (PSI), cyclic electron flow around PSI, and state transitions.</text>
</comment>
<dbReference type="InterPro" id="IPR036826">
    <property type="entry name" value="Cyt_f_lg_dom_sf"/>
</dbReference>
<dbReference type="Gene3D" id="1.20.5.700">
    <property type="entry name" value="Single helix bin"/>
    <property type="match status" value="1"/>
</dbReference>
<dbReference type="EMBL" id="MN967052">
    <property type="protein sequence ID" value="QIC19564.1"/>
    <property type="molecule type" value="Genomic_DNA"/>
</dbReference>
<evidence type="ECO:0000256" key="4">
    <source>
        <dbReference type="ARBA" id="ARBA00022448"/>
    </source>
</evidence>
<evidence type="ECO:0000256" key="10">
    <source>
        <dbReference type="ARBA" id="ARBA00022982"/>
    </source>
</evidence>
<keyword evidence="13 17" id="KW-0793">Thylakoid</keyword>
<keyword evidence="12 17" id="KW-0408">Iron</keyword>
<dbReference type="Gene3D" id="2.60.40.830">
    <property type="entry name" value="Cytochrome f large domain"/>
    <property type="match status" value="1"/>
</dbReference>
<evidence type="ECO:0000256" key="1">
    <source>
        <dbReference type="ARBA" id="ARBA00003068"/>
    </source>
</evidence>
<dbReference type="SUPFAM" id="SSF103431">
    <property type="entry name" value="Cytochrome f subunit of the cytochrome b6f complex, transmembrane anchor"/>
    <property type="match status" value="1"/>
</dbReference>
<evidence type="ECO:0000256" key="12">
    <source>
        <dbReference type="ARBA" id="ARBA00023004"/>
    </source>
</evidence>
<dbReference type="InterPro" id="IPR002325">
    <property type="entry name" value="Cyt_f"/>
</dbReference>
<dbReference type="GO" id="GO:0005506">
    <property type="term" value="F:iron ion binding"/>
    <property type="evidence" value="ECO:0007669"/>
    <property type="project" value="InterPro"/>
</dbReference>
<dbReference type="GeneID" id="44795092"/>
<dbReference type="GO" id="GO:0009535">
    <property type="term" value="C:chloroplast thylakoid membrane"/>
    <property type="evidence" value="ECO:0007669"/>
    <property type="project" value="UniProtKB-SubCell"/>
</dbReference>
<evidence type="ECO:0000256" key="16">
    <source>
        <dbReference type="ARBA" id="ARBA00046266"/>
    </source>
</evidence>
<dbReference type="HAMAP" id="MF_00610">
    <property type="entry name" value="Cytb6_f_cytF"/>
    <property type="match status" value="1"/>
</dbReference>
<evidence type="ECO:0000256" key="11">
    <source>
        <dbReference type="ARBA" id="ARBA00022989"/>
    </source>
</evidence>
<feature type="binding site" description="covalent" evidence="17">
    <location>
        <position position="60"/>
    </location>
    <ligand>
        <name>heme</name>
        <dbReference type="ChEBI" id="CHEBI:30413"/>
    </ligand>
</feature>
<evidence type="ECO:0000256" key="15">
    <source>
        <dbReference type="ARBA" id="ARBA00025834"/>
    </source>
</evidence>
<dbReference type="SUPFAM" id="SSF51246">
    <property type="entry name" value="Rudiment single hybrid motif"/>
    <property type="match status" value="1"/>
</dbReference>
<keyword evidence="20" id="KW-0150">Chloroplast</keyword>
<evidence type="ECO:0000256" key="14">
    <source>
        <dbReference type="ARBA" id="ARBA00023136"/>
    </source>
</evidence>
<protein>
    <recommendedName>
        <fullName evidence="3 17">Cytochrome f</fullName>
    </recommendedName>
</protein>
<comment type="subunit">
    <text evidence="15 17">The 4 large subunits of the cytochrome b6-f complex are cytochrome b6, subunit IV (17 kDa polypeptide, PetD), cytochrome f and the Rieske protein, while the 4 small subunits are PetG, PetL, PetM and PetN. The complex functions as a dimer.</text>
</comment>
<dbReference type="PROSITE" id="PS51010">
    <property type="entry name" value="CYTF"/>
    <property type="match status" value="1"/>
</dbReference>
<name>A0A6C0W378_PALDE</name>
<dbReference type="GO" id="GO:0009055">
    <property type="term" value="F:electron transfer activity"/>
    <property type="evidence" value="ECO:0007669"/>
    <property type="project" value="UniProtKB-UniRule"/>
</dbReference>
<dbReference type="AlphaFoldDB" id="A0A6C0W378"/>
<keyword evidence="10 17" id="KW-0249">Electron transport</keyword>
<evidence type="ECO:0000256" key="5">
    <source>
        <dbReference type="ARBA" id="ARBA00022531"/>
    </source>
</evidence>
<keyword evidence="7 17" id="KW-0812">Transmembrane</keyword>
<dbReference type="Gene3D" id="2.40.50.100">
    <property type="match status" value="1"/>
</dbReference>
<dbReference type="PANTHER" id="PTHR33288:SF10">
    <property type="entry name" value="CYTOCHROME F"/>
    <property type="match status" value="1"/>
</dbReference>
<keyword evidence="11 17" id="KW-1133">Transmembrane helix</keyword>
<evidence type="ECO:0000259" key="19">
    <source>
        <dbReference type="Pfam" id="PF16639"/>
    </source>
</evidence>
<comment type="similarity">
    <text evidence="2 17">Belongs to the cytochrome f family.</text>
</comment>
<dbReference type="GO" id="GO:0020037">
    <property type="term" value="F:heme binding"/>
    <property type="evidence" value="ECO:0007669"/>
    <property type="project" value="InterPro"/>
</dbReference>
<dbReference type="RefSeq" id="YP_009739125.1">
    <property type="nucleotide sequence ID" value="NC_046495.1"/>
</dbReference>
<feature type="binding site" description="axial binding residue" evidence="17 18">
    <location>
        <position position="37"/>
    </location>
    <ligand>
        <name>heme</name>
        <dbReference type="ChEBI" id="CHEBI:30413"/>
    </ligand>
    <ligandPart>
        <name>Fe</name>
        <dbReference type="ChEBI" id="CHEBI:18248"/>
    </ligandPart>
</feature>
<dbReference type="FunFam" id="2.60.40.830:FF:000001">
    <property type="entry name" value="Cytochrome f"/>
    <property type="match status" value="1"/>
</dbReference>
<evidence type="ECO:0000256" key="3">
    <source>
        <dbReference type="ARBA" id="ARBA00013528"/>
    </source>
</evidence>
<dbReference type="Pfam" id="PF16639">
    <property type="entry name" value="Apocytochr_F_N"/>
    <property type="match status" value="1"/>
</dbReference>
<dbReference type="Pfam" id="PF01333">
    <property type="entry name" value="Apocytochr_F_C"/>
    <property type="match status" value="1"/>
</dbReference>
<feature type="binding site" description="axial binding residue" evidence="18">
    <location>
        <position position="60"/>
    </location>
    <ligand>
        <name>heme</name>
        <dbReference type="ChEBI" id="CHEBI:30413"/>
    </ligand>
    <ligandPart>
        <name>Fe</name>
        <dbReference type="ChEBI" id="CHEBI:18248"/>
    </ligandPart>
</feature>
<reference evidence="20" key="1">
    <citation type="submission" date="2020-01" db="EMBL/GenBank/DDBJ databases">
        <title>Analysis of the complete organellar genomes of Palmaria decipiens (Palmariaceae, Rhodophyta) from Antarctica confirms its taxonomic placement in the genus Palmaria.</title>
        <authorList>
            <person name="Bustamante D.E."/>
        </authorList>
    </citation>
    <scope>NUCLEOTIDE SEQUENCE</scope>
</reference>
<geneLocation type="chloroplast" evidence="20"/>
<keyword evidence="5 17" id="KW-0602">Photosynthesis</keyword>
<keyword evidence="4 17" id="KW-0813">Transport</keyword>
<dbReference type="InterPro" id="IPR024058">
    <property type="entry name" value="Cyt-f_TM"/>
</dbReference>
<feature type="binding site" description="covalent" evidence="17 18">
    <location>
        <position position="57"/>
    </location>
    <ligand>
        <name>heme</name>
        <dbReference type="ChEBI" id="CHEBI:30413"/>
    </ligand>
</feature>
<evidence type="ECO:0000256" key="8">
    <source>
        <dbReference type="ARBA" id="ARBA00022723"/>
    </source>
</evidence>
<accession>A0A6C0W378</accession>
<keyword evidence="8 17" id="KW-0479">Metal-binding</keyword>
<keyword evidence="9 17" id="KW-0732">Signal</keyword>
<evidence type="ECO:0000256" key="13">
    <source>
        <dbReference type="ARBA" id="ARBA00023078"/>
    </source>
</evidence>
<evidence type="ECO:0000256" key="18">
    <source>
        <dbReference type="PIRSR" id="PIRSR602325-50"/>
    </source>
</evidence>
<feature type="domain" description="Cytochrome f large" evidence="19">
    <location>
        <begin position="37"/>
        <end position="191"/>
    </location>
</feature>
<dbReference type="GO" id="GO:0015979">
    <property type="term" value="P:photosynthesis"/>
    <property type="evidence" value="ECO:0007669"/>
    <property type="project" value="UniProtKB-UniRule"/>
</dbReference>
<feature type="transmembrane region" description="Helical" evidence="17">
    <location>
        <begin position="288"/>
        <end position="305"/>
    </location>
</feature>
<keyword evidence="14 17" id="KW-0472">Membrane</keyword>
<dbReference type="InterPro" id="IPR011054">
    <property type="entry name" value="Rudment_hybrid_motif"/>
</dbReference>
<proteinExistence type="inferred from homology"/>
<organism evidence="20">
    <name type="scientific">Palmaria decipiens</name>
    <name type="common">Red alga</name>
    <name type="synonym">Rhodymenia decipiens</name>
    <dbReference type="NCBI Taxonomy" id="187399"/>
    <lineage>
        <taxon>Eukaryota</taxon>
        <taxon>Rhodophyta</taxon>
        <taxon>Florideophyceae</taxon>
        <taxon>Nemaliophycidae</taxon>
        <taxon>Palmariales</taxon>
        <taxon>Palmariaceae</taxon>
        <taxon>Palmaria</taxon>
    </lineage>
</organism>
<keyword evidence="6 17" id="KW-0349">Heme</keyword>
<dbReference type="InterPro" id="IPR024094">
    <property type="entry name" value="Cyt_f_lg_dom"/>
</dbReference>
<dbReference type="PRINTS" id="PR00610">
    <property type="entry name" value="CYTOCHROMEF"/>
</dbReference>
<comment type="cofactor">
    <cofactor evidence="17 18">
        <name>heme</name>
        <dbReference type="ChEBI" id="CHEBI:30413"/>
    </cofactor>
    <text evidence="17 18">Binds 1 heme group covalently.</text>
</comment>